<reference evidence="2" key="1">
    <citation type="journal article" date="2020" name="mSystems">
        <title>Genome- and Community-Level Interaction Insights into Carbon Utilization and Element Cycling Functions of Hydrothermarchaeota in Hydrothermal Sediment.</title>
        <authorList>
            <person name="Zhou Z."/>
            <person name="Liu Y."/>
            <person name="Xu W."/>
            <person name="Pan J."/>
            <person name="Luo Z.H."/>
            <person name="Li M."/>
        </authorList>
    </citation>
    <scope>NUCLEOTIDE SEQUENCE [LARGE SCALE GENOMIC DNA]</scope>
    <source>
        <strain evidence="2">SpSt-556</strain>
    </source>
</reference>
<comment type="caution">
    <text evidence="2">The sequence shown here is derived from an EMBL/GenBank/DDBJ whole genome shotgun (WGS) entry which is preliminary data.</text>
</comment>
<sequence length="106" mass="11333">MDSIHRRRWIVRRSTGSGQLGGRPCRTGDPRVYLVPVECAANGLASLFRPGHVSLGDQRSDMVATATSVALSATPTRTLTPTRTVPPTRTFTPQPVSPTPPPTSTP</sequence>
<feature type="region of interest" description="Disordered" evidence="1">
    <location>
        <begin position="74"/>
        <end position="106"/>
    </location>
</feature>
<dbReference type="EMBL" id="DSXR01000121">
    <property type="protein sequence ID" value="HGS88324.1"/>
    <property type="molecule type" value="Genomic_DNA"/>
</dbReference>
<name>A0A7C4Q390_9CHLR</name>
<feature type="compositionally biased region" description="Low complexity" evidence="1">
    <location>
        <begin position="74"/>
        <end position="94"/>
    </location>
</feature>
<dbReference type="AlphaFoldDB" id="A0A7C4Q390"/>
<protein>
    <submittedName>
        <fullName evidence="2">Uncharacterized protein</fullName>
    </submittedName>
</protein>
<organism evidence="2">
    <name type="scientific">Bellilinea caldifistulae</name>
    <dbReference type="NCBI Taxonomy" id="360411"/>
    <lineage>
        <taxon>Bacteria</taxon>
        <taxon>Bacillati</taxon>
        <taxon>Chloroflexota</taxon>
        <taxon>Anaerolineae</taxon>
        <taxon>Anaerolineales</taxon>
        <taxon>Anaerolineaceae</taxon>
        <taxon>Bellilinea</taxon>
    </lineage>
</organism>
<accession>A0A7C4Q390</accession>
<feature type="compositionally biased region" description="Pro residues" evidence="1">
    <location>
        <begin position="95"/>
        <end position="106"/>
    </location>
</feature>
<evidence type="ECO:0000256" key="1">
    <source>
        <dbReference type="SAM" id="MobiDB-lite"/>
    </source>
</evidence>
<evidence type="ECO:0000313" key="2">
    <source>
        <dbReference type="EMBL" id="HGS88324.1"/>
    </source>
</evidence>
<gene>
    <name evidence="2" type="ORF">ENT17_12020</name>
</gene>
<proteinExistence type="predicted"/>